<keyword evidence="11" id="KW-0255">Endonuclease</keyword>
<proteinExistence type="inferred from homology"/>
<evidence type="ECO:0000256" key="20">
    <source>
        <dbReference type="SAM" id="MobiDB-lite"/>
    </source>
</evidence>
<evidence type="ECO:0000256" key="16">
    <source>
        <dbReference type="ARBA" id="ARBA00022932"/>
    </source>
</evidence>
<keyword evidence="18" id="KW-0233">DNA recombination</keyword>
<dbReference type="PROSITE" id="PS50878">
    <property type="entry name" value="RT_POL"/>
    <property type="match status" value="1"/>
</dbReference>
<dbReference type="FunFam" id="3.30.70.270:FF:000020">
    <property type="entry name" value="Transposon Tf2-6 polyprotein-like Protein"/>
    <property type="match status" value="1"/>
</dbReference>
<dbReference type="Pfam" id="PF00078">
    <property type="entry name" value="RVT_1"/>
    <property type="match status" value="1"/>
</dbReference>
<dbReference type="Gene3D" id="2.40.70.10">
    <property type="entry name" value="Acid Proteases"/>
    <property type="match status" value="1"/>
</dbReference>
<dbReference type="Pfam" id="PF17917">
    <property type="entry name" value="RT_RNaseH"/>
    <property type="match status" value="1"/>
</dbReference>
<dbReference type="InterPro" id="IPR000953">
    <property type="entry name" value="Chromo/chromo_shadow_dom"/>
</dbReference>
<reference evidence="24" key="2">
    <citation type="submission" date="2025-08" db="UniProtKB">
        <authorList>
            <consortium name="Ensembl"/>
        </authorList>
    </citation>
    <scope>IDENTIFICATION</scope>
</reference>
<dbReference type="PANTHER" id="PTHR37984">
    <property type="entry name" value="PROTEIN CBG26694"/>
    <property type="match status" value="1"/>
</dbReference>
<evidence type="ECO:0000256" key="7">
    <source>
        <dbReference type="ARBA" id="ARBA00022695"/>
    </source>
</evidence>
<dbReference type="InterPro" id="IPR016197">
    <property type="entry name" value="Chromo-like_dom_sf"/>
</dbReference>
<keyword evidence="5" id="KW-0645">Protease</keyword>
<dbReference type="Gene3D" id="3.30.70.270">
    <property type="match status" value="2"/>
</dbReference>
<dbReference type="Pfam" id="PF17921">
    <property type="entry name" value="Integrase_H2C2"/>
    <property type="match status" value="1"/>
</dbReference>
<dbReference type="GO" id="GO:0003887">
    <property type="term" value="F:DNA-directed DNA polymerase activity"/>
    <property type="evidence" value="ECO:0007669"/>
    <property type="project" value="UniProtKB-KW"/>
</dbReference>
<reference evidence="24 25" key="1">
    <citation type="submission" date="2020-10" db="EMBL/GenBank/DDBJ databases">
        <title>Pygocentrus nattereri (red-bellied piranha) genome, fPygNat1, primary haplotype.</title>
        <authorList>
            <person name="Myers G."/>
            <person name="Meyer A."/>
            <person name="Karagic N."/>
            <person name="Pippel M."/>
            <person name="Winkler S."/>
            <person name="Tracey A."/>
            <person name="Wood J."/>
            <person name="Formenti G."/>
            <person name="Howe K."/>
            <person name="Fedrigo O."/>
            <person name="Jarvis E.D."/>
        </authorList>
    </citation>
    <scope>NUCLEOTIDE SEQUENCE [LARGE SCALE GENOMIC DNA]</scope>
</reference>
<dbReference type="Pfam" id="PF08284">
    <property type="entry name" value="RVP_2"/>
    <property type="match status" value="1"/>
</dbReference>
<organism evidence="24 25">
    <name type="scientific">Pygocentrus nattereri</name>
    <name type="common">Red-bellied piranha</name>
    <dbReference type="NCBI Taxonomy" id="42514"/>
    <lineage>
        <taxon>Eukaryota</taxon>
        <taxon>Metazoa</taxon>
        <taxon>Chordata</taxon>
        <taxon>Craniata</taxon>
        <taxon>Vertebrata</taxon>
        <taxon>Euteleostomi</taxon>
        <taxon>Actinopterygii</taxon>
        <taxon>Neopterygii</taxon>
        <taxon>Teleostei</taxon>
        <taxon>Ostariophysi</taxon>
        <taxon>Characiformes</taxon>
        <taxon>Characoidei</taxon>
        <taxon>Pygocentrus</taxon>
    </lineage>
</organism>
<dbReference type="InterPro" id="IPR050951">
    <property type="entry name" value="Retrovirus_Pol_polyprotein"/>
</dbReference>
<accession>A0AAR2LRW0</accession>
<keyword evidence="16" id="KW-0239">DNA-directed DNA polymerase</keyword>
<dbReference type="InterPro" id="IPR043128">
    <property type="entry name" value="Rev_trsase/Diguanyl_cyclase"/>
</dbReference>
<dbReference type="InterPro" id="IPR056924">
    <property type="entry name" value="SH3_Tf2-1"/>
</dbReference>
<keyword evidence="13" id="KW-0460">Magnesium</keyword>
<evidence type="ECO:0000259" key="22">
    <source>
        <dbReference type="PROSITE" id="PS50878"/>
    </source>
</evidence>
<keyword evidence="6" id="KW-0808">Transferase</keyword>
<protein>
    <recommendedName>
        <fullName evidence="19">Gypsy retrotransposon integrase-like protein 1</fullName>
        <ecNumber evidence="4">2.7.7.49</ecNumber>
        <ecNumber evidence="3">3.1.26.4</ecNumber>
    </recommendedName>
</protein>
<dbReference type="InterPro" id="IPR036397">
    <property type="entry name" value="RNaseH_sf"/>
</dbReference>
<evidence type="ECO:0000259" key="21">
    <source>
        <dbReference type="PROSITE" id="PS50013"/>
    </source>
</evidence>
<dbReference type="PANTHER" id="PTHR37984:SF5">
    <property type="entry name" value="PROTEIN NYNRIN-LIKE"/>
    <property type="match status" value="1"/>
</dbReference>
<dbReference type="GO" id="GO:0015074">
    <property type="term" value="P:DNA integration"/>
    <property type="evidence" value="ECO:0007669"/>
    <property type="project" value="UniProtKB-KW"/>
</dbReference>
<dbReference type="Gene3D" id="2.40.50.40">
    <property type="match status" value="1"/>
</dbReference>
<keyword evidence="25" id="KW-1185">Reference proteome</keyword>
<evidence type="ECO:0000256" key="8">
    <source>
        <dbReference type="ARBA" id="ARBA00022722"/>
    </source>
</evidence>
<dbReference type="Pfam" id="PF03732">
    <property type="entry name" value="Retrotrans_gag"/>
    <property type="match status" value="1"/>
</dbReference>
<dbReference type="SUPFAM" id="SSF56672">
    <property type="entry name" value="DNA/RNA polymerases"/>
    <property type="match status" value="1"/>
</dbReference>
<dbReference type="InterPro" id="IPR001584">
    <property type="entry name" value="Integrase_cat-core"/>
</dbReference>
<keyword evidence="9" id="KW-0479">Metal-binding</keyword>
<dbReference type="Ensembl" id="ENSPNAT00000076494.1">
    <property type="protein sequence ID" value="ENSPNAP00000077464.1"/>
    <property type="gene ID" value="ENSPNAG00000031410.1"/>
</dbReference>
<evidence type="ECO:0000256" key="15">
    <source>
        <dbReference type="ARBA" id="ARBA00022918"/>
    </source>
</evidence>
<name>A0AAR2LRW0_PYGNA</name>
<evidence type="ECO:0000256" key="2">
    <source>
        <dbReference type="ARBA" id="ARBA00010879"/>
    </source>
</evidence>
<evidence type="ECO:0000256" key="17">
    <source>
        <dbReference type="ARBA" id="ARBA00023125"/>
    </source>
</evidence>
<dbReference type="GO" id="GO:0003964">
    <property type="term" value="F:RNA-directed DNA polymerase activity"/>
    <property type="evidence" value="ECO:0007669"/>
    <property type="project" value="UniProtKB-KW"/>
</dbReference>
<dbReference type="SUPFAM" id="SSF54160">
    <property type="entry name" value="Chromo domain-like"/>
    <property type="match status" value="1"/>
</dbReference>
<dbReference type="PROSITE" id="PS50994">
    <property type="entry name" value="INTEGRASE"/>
    <property type="match status" value="1"/>
</dbReference>
<dbReference type="GO" id="GO:0005634">
    <property type="term" value="C:nucleus"/>
    <property type="evidence" value="ECO:0007669"/>
    <property type="project" value="UniProtKB-SubCell"/>
</dbReference>
<dbReference type="Pfam" id="PF00665">
    <property type="entry name" value="rve"/>
    <property type="match status" value="1"/>
</dbReference>
<evidence type="ECO:0000259" key="23">
    <source>
        <dbReference type="PROSITE" id="PS50994"/>
    </source>
</evidence>
<dbReference type="InterPro" id="IPR041588">
    <property type="entry name" value="Integrase_H2C2"/>
</dbReference>
<dbReference type="Pfam" id="PF00385">
    <property type="entry name" value="Chromo"/>
    <property type="match status" value="1"/>
</dbReference>
<keyword evidence="10" id="KW-0064">Aspartyl protease</keyword>
<dbReference type="Proteomes" id="UP001501920">
    <property type="component" value="Chromosome 25"/>
</dbReference>
<evidence type="ECO:0000313" key="25">
    <source>
        <dbReference type="Proteomes" id="UP001501920"/>
    </source>
</evidence>
<dbReference type="InterPro" id="IPR023780">
    <property type="entry name" value="Chromo_domain"/>
</dbReference>
<feature type="domain" description="Reverse transcriptase" evidence="22">
    <location>
        <begin position="561"/>
        <end position="740"/>
    </location>
</feature>
<dbReference type="InterPro" id="IPR000477">
    <property type="entry name" value="RT_dom"/>
</dbReference>
<dbReference type="InterPro" id="IPR012337">
    <property type="entry name" value="RNaseH-like_sf"/>
</dbReference>
<dbReference type="FunFam" id="3.10.20.370:FF:000003">
    <property type="entry name" value="Transposon Tf2-6 polyprotein"/>
    <property type="match status" value="1"/>
</dbReference>
<feature type="compositionally biased region" description="Low complexity" evidence="20">
    <location>
        <begin position="1497"/>
        <end position="1511"/>
    </location>
</feature>
<dbReference type="FunFam" id="1.10.340.70:FF:000001">
    <property type="entry name" value="Retrovirus-related Pol polyprotein from transposon gypsy-like Protein"/>
    <property type="match status" value="1"/>
</dbReference>
<feature type="region of interest" description="Disordered" evidence="20">
    <location>
        <begin position="1431"/>
        <end position="1511"/>
    </location>
</feature>
<evidence type="ECO:0000256" key="1">
    <source>
        <dbReference type="ARBA" id="ARBA00004123"/>
    </source>
</evidence>
<dbReference type="GO" id="GO:0004523">
    <property type="term" value="F:RNA-DNA hybrid ribonuclease activity"/>
    <property type="evidence" value="ECO:0007669"/>
    <property type="project" value="UniProtKB-EC"/>
</dbReference>
<feature type="domain" description="Chromo" evidence="21">
    <location>
        <begin position="1384"/>
        <end position="1442"/>
    </location>
</feature>
<evidence type="ECO:0000256" key="14">
    <source>
        <dbReference type="ARBA" id="ARBA00022908"/>
    </source>
</evidence>
<evidence type="ECO:0000313" key="24">
    <source>
        <dbReference type="Ensembl" id="ENSPNAP00000077464.1"/>
    </source>
</evidence>
<evidence type="ECO:0000256" key="5">
    <source>
        <dbReference type="ARBA" id="ARBA00022670"/>
    </source>
</evidence>
<evidence type="ECO:0000256" key="4">
    <source>
        <dbReference type="ARBA" id="ARBA00012493"/>
    </source>
</evidence>
<dbReference type="CDD" id="cd09274">
    <property type="entry name" value="RNase_HI_RT_Ty3"/>
    <property type="match status" value="1"/>
</dbReference>
<dbReference type="GeneTree" id="ENSGT01040000240511"/>
<keyword evidence="7" id="KW-0548">Nucleotidyltransferase</keyword>
<keyword evidence="15" id="KW-0695">RNA-directed DNA polymerase</keyword>
<evidence type="ECO:0000256" key="18">
    <source>
        <dbReference type="ARBA" id="ARBA00023172"/>
    </source>
</evidence>
<dbReference type="PROSITE" id="PS50013">
    <property type="entry name" value="CHROMO_2"/>
    <property type="match status" value="1"/>
</dbReference>
<keyword evidence="14" id="KW-0229">DNA integration</keyword>
<dbReference type="GO" id="GO:0003677">
    <property type="term" value="F:DNA binding"/>
    <property type="evidence" value="ECO:0007669"/>
    <property type="project" value="UniProtKB-KW"/>
</dbReference>
<dbReference type="CDD" id="cd01647">
    <property type="entry name" value="RT_LTR"/>
    <property type="match status" value="1"/>
</dbReference>
<dbReference type="EC" id="3.1.26.4" evidence="3"/>
<feature type="domain" description="Integrase catalytic" evidence="23">
    <location>
        <begin position="1081"/>
        <end position="1240"/>
    </location>
</feature>
<dbReference type="GO" id="GO:0006310">
    <property type="term" value="P:DNA recombination"/>
    <property type="evidence" value="ECO:0007669"/>
    <property type="project" value="UniProtKB-KW"/>
</dbReference>
<dbReference type="Gene3D" id="3.30.420.10">
    <property type="entry name" value="Ribonuclease H-like superfamily/Ribonuclease H"/>
    <property type="match status" value="1"/>
</dbReference>
<evidence type="ECO:0000256" key="19">
    <source>
        <dbReference type="ARBA" id="ARBA00039658"/>
    </source>
</evidence>
<dbReference type="Pfam" id="PF24626">
    <property type="entry name" value="SH3_Tf2-1"/>
    <property type="match status" value="1"/>
</dbReference>
<feature type="compositionally biased region" description="Low complexity" evidence="20">
    <location>
        <begin position="1447"/>
        <end position="1474"/>
    </location>
</feature>
<dbReference type="CDD" id="cd00303">
    <property type="entry name" value="retropepsin_like"/>
    <property type="match status" value="1"/>
</dbReference>
<dbReference type="SMART" id="SM00298">
    <property type="entry name" value="CHROMO"/>
    <property type="match status" value="1"/>
</dbReference>
<dbReference type="InterPro" id="IPR021109">
    <property type="entry name" value="Peptidase_aspartic_dom_sf"/>
</dbReference>
<evidence type="ECO:0000256" key="11">
    <source>
        <dbReference type="ARBA" id="ARBA00022759"/>
    </source>
</evidence>
<dbReference type="GO" id="GO:0004190">
    <property type="term" value="F:aspartic-type endopeptidase activity"/>
    <property type="evidence" value="ECO:0007669"/>
    <property type="project" value="UniProtKB-KW"/>
</dbReference>
<dbReference type="FunFam" id="3.30.420.10:FF:000032">
    <property type="entry name" value="Retrovirus-related Pol polyprotein from transposon 297-like Protein"/>
    <property type="match status" value="1"/>
</dbReference>
<sequence>MEFVSSDAVSLPALDSVTSMDSNSQHALPMDYSDSAEHVTLRRSGSPFVTEYSALMETADTEALLSGLTNHDQVLGQHQQTLAGLNQSVGELTNRENNQSIQLTQIFAGLQSLTTNLQSHLHDQTVGSVSVASGHFFLCKPEPYDGNPNKCSGFILQCSVYFSNSPPSTDQSKIAFIISCLTGKALDWATASWSFLQTLSYSDFLCQLRLVFDHAHEGQSCGEQLLSLQQGSSSVSEYALRFRTLAAGSGWNEPALLTVFRDGLNSRVQSELACKDDGLKLDQLISLAIRIDQLLSRRNPSRGNRPNTSSRSVSQPALPLLPSTVLPVLPSASTTESPMSCDRTRLLSRALVLDMLITYQTLSLPVPALIDSGAEGNFICADLIQRLGVPTEELRTPLRALALDGKPLGCVPITLQTLPVTLQASALHSEEISFFVLPSTDFPLVLGFPWLERHDPVISWHSRELVSWSPYCFENCLFPGHITLSSTTIESPDSLNPVVIPPEYSDFLEVFSPVKATKLPPHRPYDCAIDLVEGAVLPKSRVCPLTLEEEKAMDAYVTEALAQGYIRPSKSPVGSGFFFIKKKDGGLRPCIDYRGLNDITKKYAYPLPLIPVALEQLRGASYFTKLDLRSAYNLVRIREGDEWKTAFTTTRGHYEYLVMSYGLSNAPSVFQAFMNDVFREFLNKFVIVFIDDILIFSPDFSSHVNHVRQVLLRLQENNLYAKAEKCEFHLQRVSFLGYVISSSGVLMSDDKVSAVTNWPKPGSVKELQRFLGFANFYRRFIRNFSSTAAPLTALLKGSPKKLSWSDSAQGAFDALKLAFSTAPILKHPDPEKPFVVEVDASNTGVGAVLSQRSGIPLKLHPVAFFSRKLSPAERNYGIGDRELLAVKLALEEWRHWLEGAAHPFTVLTDHKNLEYLKSAKRINSRQARWSLFFSRFDFSISFRPGQRNTKADALSRIFAVEEEESSDPERILPPTVQIAVIQWEFDEQIQQVNAHRTPPEGTPPGKLFVPPQFRNRLITWAHSSLTSGHPGETRTLQLLSARYWWDSLRSDVHSFVSSCPVCAQCKIPRTLPAGKLVPLPVPERPWSHIAIDFVTDLPPSNGFTSILTVVDRFSRGVKFIPFPSLPSALQTAQALFEHVFRSFGIPEDVLSDRGPQFTSRVWKAFFEHLGVTISLTSGYHPTCNGQCERVNQELGKFLRVYCRQYPSEWSQYLIWAEIAQNSLVNSTTGLTPFQCVLGYQPSLAPWTARSSGIPAVDDWMRRSEGVWEDTHRRISDILQRYKAQADRHRGDTPVYCPGDRVWLSTRDFRFEGACRKLLPKFIGPFKILSQVNDVTYKVGLPPQYRVNNSFHVSLLKPVVSGPLAEDDPIDVPPVSERMEDSSTYSVREILDSRRRGGNLQYLIDWEGYGPEERCWVAARDVLDPGLVADYHARRPNRPAPRPRGRPRGSLSGSSQAPRGSARARARQSSSSAGPVVAPHSSSGVSVGRRRGRPRIRPAPVSSGGGSVSSDAVSLPALDSVTSMDSNSQHALPMDYSDSAEHVTLRRSGSPCF</sequence>
<comment type="similarity">
    <text evidence="2">Belongs to the beta type-B retroviral polymerase family. HERV class-II K(HML-2) pol subfamily.</text>
</comment>
<feature type="compositionally biased region" description="Basic residues" evidence="20">
    <location>
        <begin position="1433"/>
        <end position="1446"/>
    </location>
</feature>
<reference evidence="24" key="3">
    <citation type="submission" date="2025-09" db="UniProtKB">
        <authorList>
            <consortium name="Ensembl"/>
        </authorList>
    </citation>
    <scope>IDENTIFICATION</scope>
</reference>
<dbReference type="InterPro" id="IPR041373">
    <property type="entry name" value="RT_RNaseH"/>
</dbReference>
<evidence type="ECO:0000256" key="12">
    <source>
        <dbReference type="ARBA" id="ARBA00022801"/>
    </source>
</evidence>
<dbReference type="InterPro" id="IPR005162">
    <property type="entry name" value="Retrotrans_gag_dom"/>
</dbReference>
<evidence type="ECO:0000256" key="3">
    <source>
        <dbReference type="ARBA" id="ARBA00012180"/>
    </source>
</evidence>
<dbReference type="Gene3D" id="3.10.10.10">
    <property type="entry name" value="HIV Type 1 Reverse Transcriptase, subunit A, domain 1"/>
    <property type="match status" value="1"/>
</dbReference>
<evidence type="ECO:0000256" key="13">
    <source>
        <dbReference type="ARBA" id="ARBA00022842"/>
    </source>
</evidence>
<evidence type="ECO:0000256" key="10">
    <source>
        <dbReference type="ARBA" id="ARBA00022750"/>
    </source>
</evidence>
<dbReference type="GO" id="GO:0046872">
    <property type="term" value="F:metal ion binding"/>
    <property type="evidence" value="ECO:0007669"/>
    <property type="project" value="UniProtKB-KW"/>
</dbReference>
<keyword evidence="17" id="KW-0238">DNA-binding</keyword>
<evidence type="ECO:0000256" key="9">
    <source>
        <dbReference type="ARBA" id="ARBA00022723"/>
    </source>
</evidence>
<dbReference type="SUPFAM" id="SSF53098">
    <property type="entry name" value="Ribonuclease H-like"/>
    <property type="match status" value="1"/>
</dbReference>
<dbReference type="Gene3D" id="1.10.340.70">
    <property type="match status" value="1"/>
</dbReference>
<keyword evidence="8" id="KW-0540">Nuclease</keyword>
<evidence type="ECO:0000256" key="6">
    <source>
        <dbReference type="ARBA" id="ARBA00022679"/>
    </source>
</evidence>
<dbReference type="GO" id="GO:0006508">
    <property type="term" value="P:proteolysis"/>
    <property type="evidence" value="ECO:0007669"/>
    <property type="project" value="UniProtKB-KW"/>
</dbReference>
<keyword evidence="12" id="KW-0378">Hydrolase</keyword>
<dbReference type="InterPro" id="IPR043502">
    <property type="entry name" value="DNA/RNA_pol_sf"/>
</dbReference>
<dbReference type="EC" id="2.7.7.49" evidence="4"/>
<comment type="subcellular location">
    <subcellularLocation>
        <location evidence="1">Nucleus</location>
    </subcellularLocation>
</comment>